<dbReference type="InterPro" id="IPR043998">
    <property type="entry name" value="Put_Metallopep"/>
</dbReference>
<reference evidence="2" key="1">
    <citation type="journal article" date="2020" name="mSystems">
        <title>Genome- and Community-Level Interaction Insights into Carbon Utilization and Element Cycling Functions of Hydrothermarchaeota in Hydrothermal Sediment.</title>
        <authorList>
            <person name="Zhou Z."/>
            <person name="Liu Y."/>
            <person name="Xu W."/>
            <person name="Pan J."/>
            <person name="Luo Z.H."/>
            <person name="Li M."/>
        </authorList>
    </citation>
    <scope>NUCLEOTIDE SEQUENCE [LARGE SCALE GENOMIC DNA]</scope>
    <source>
        <strain evidence="2">SpSt-349</strain>
    </source>
</reference>
<gene>
    <name evidence="2" type="ORF">ENQ87_04100</name>
</gene>
<dbReference type="Pfam" id="PF18894">
    <property type="entry name" value="PhageMetallopep"/>
    <property type="match status" value="1"/>
</dbReference>
<organism evidence="2">
    <name type="scientific">Geobacter metallireducens</name>
    <dbReference type="NCBI Taxonomy" id="28232"/>
    <lineage>
        <taxon>Bacteria</taxon>
        <taxon>Pseudomonadati</taxon>
        <taxon>Thermodesulfobacteriota</taxon>
        <taxon>Desulfuromonadia</taxon>
        <taxon>Geobacterales</taxon>
        <taxon>Geobacteraceae</taxon>
        <taxon>Geobacter</taxon>
    </lineage>
</organism>
<feature type="domain" description="Putative phage metallopeptidase" evidence="1">
    <location>
        <begin position="11"/>
        <end position="124"/>
    </location>
</feature>
<evidence type="ECO:0000313" key="2">
    <source>
        <dbReference type="EMBL" id="HEN41549.1"/>
    </source>
</evidence>
<sequence length="196" mass="22493">MAGHVLNLTRELERLVAHVTAHVPELAHIDPARLLICISSTRGGGIRGTYAKIHPLRFPGGARTMERRRGRHTWLCTMPSVTRRDAEILYVIYFLVPRFFDLPLREKLVTVFHELYHVSPAFDGDIRRFPGRNFAHGSSTKAYNAYMGKLVDAYLAEHGEPELLAFLDGTLAELRTRHRTIVGRRFRIPLIKTERR</sequence>
<evidence type="ECO:0000259" key="1">
    <source>
        <dbReference type="Pfam" id="PF18894"/>
    </source>
</evidence>
<dbReference type="AlphaFoldDB" id="A0A831U037"/>
<dbReference type="EMBL" id="DSOV01000012">
    <property type="protein sequence ID" value="HEN41549.1"/>
    <property type="molecule type" value="Genomic_DNA"/>
</dbReference>
<protein>
    <recommendedName>
        <fullName evidence="1">Putative phage metallopeptidase domain-containing protein</fullName>
    </recommendedName>
</protein>
<comment type="caution">
    <text evidence="2">The sequence shown here is derived from an EMBL/GenBank/DDBJ whole genome shotgun (WGS) entry which is preliminary data.</text>
</comment>
<accession>A0A831U037</accession>
<proteinExistence type="predicted"/>
<name>A0A831U037_GEOME</name>